<keyword evidence="2" id="KW-1185">Reference proteome</keyword>
<organism evidence="1 2">
    <name type="scientific">Aspergillus sergii</name>
    <dbReference type="NCBI Taxonomy" id="1034303"/>
    <lineage>
        <taxon>Eukaryota</taxon>
        <taxon>Fungi</taxon>
        <taxon>Dikarya</taxon>
        <taxon>Ascomycota</taxon>
        <taxon>Pezizomycotina</taxon>
        <taxon>Eurotiomycetes</taxon>
        <taxon>Eurotiomycetidae</taxon>
        <taxon>Eurotiales</taxon>
        <taxon>Aspergillaceae</taxon>
        <taxon>Aspergillus</taxon>
        <taxon>Aspergillus subgen. Circumdati</taxon>
    </lineage>
</organism>
<accession>A0A5N6XMY6</accession>
<protein>
    <submittedName>
        <fullName evidence="1">Uncharacterized protein</fullName>
    </submittedName>
</protein>
<evidence type="ECO:0000313" key="1">
    <source>
        <dbReference type="EMBL" id="KAE8332960.1"/>
    </source>
</evidence>
<dbReference type="Proteomes" id="UP000325945">
    <property type="component" value="Unassembled WGS sequence"/>
</dbReference>
<gene>
    <name evidence="1" type="ORF">BDV39DRAFT_199963</name>
</gene>
<name>A0A5N6XMY6_9EURO</name>
<reference evidence="2" key="1">
    <citation type="submission" date="2019-04" db="EMBL/GenBank/DDBJ databases">
        <title>Friends and foes A comparative genomics studyof 23 Aspergillus species from section Flavi.</title>
        <authorList>
            <consortium name="DOE Joint Genome Institute"/>
            <person name="Kjaerbolling I."/>
            <person name="Vesth T."/>
            <person name="Frisvad J.C."/>
            <person name="Nybo J.L."/>
            <person name="Theobald S."/>
            <person name="Kildgaard S."/>
            <person name="Isbrandt T."/>
            <person name="Kuo A."/>
            <person name="Sato A."/>
            <person name="Lyhne E.K."/>
            <person name="Kogle M.E."/>
            <person name="Wiebenga A."/>
            <person name="Kun R.S."/>
            <person name="Lubbers R.J."/>
            <person name="Makela M.R."/>
            <person name="Barry K."/>
            <person name="Chovatia M."/>
            <person name="Clum A."/>
            <person name="Daum C."/>
            <person name="Haridas S."/>
            <person name="He G."/>
            <person name="LaButti K."/>
            <person name="Lipzen A."/>
            <person name="Mondo S."/>
            <person name="Riley R."/>
            <person name="Salamov A."/>
            <person name="Simmons B.A."/>
            <person name="Magnuson J.K."/>
            <person name="Henrissat B."/>
            <person name="Mortensen U.H."/>
            <person name="Larsen T.O."/>
            <person name="Devries R.P."/>
            <person name="Grigoriev I.V."/>
            <person name="Machida M."/>
            <person name="Baker S.E."/>
            <person name="Andersen M.R."/>
        </authorList>
    </citation>
    <scope>NUCLEOTIDE SEQUENCE [LARGE SCALE GENOMIC DNA]</scope>
    <source>
        <strain evidence="2">CBS 130017</strain>
    </source>
</reference>
<sequence>MSAANSLRRIVPIWNVAEMRKARQELFQRLSTTELAGLVAAWFRTARWSRREDCYRLITRALDDTAGDSLRKNVRRLQGSRCEQLTEALISMAEYEKKFRDGLLDISTTIEIPEIYLPQDIPNEKVPYPGFIDEEQGSCTLVNPWDITQNLTFYSQETKKIRLWSQQTLDKLTYQALSVLLKCLLSYIEPRFREVYSHKRGIVPSWWPRAIKFKGKNNYDKAGKTCHYNCLISL</sequence>
<evidence type="ECO:0000313" key="2">
    <source>
        <dbReference type="Proteomes" id="UP000325945"/>
    </source>
</evidence>
<dbReference type="AlphaFoldDB" id="A0A5N6XMY6"/>
<dbReference type="EMBL" id="ML741764">
    <property type="protein sequence ID" value="KAE8332960.1"/>
    <property type="molecule type" value="Genomic_DNA"/>
</dbReference>
<proteinExistence type="predicted"/>